<sequence>MNEQWKKFGSGRDSRAPTSAISKVFYNLILREEDTGFNKSPGKHWENEIYPRYFYSKEDDAADGLCCNEYLSKLVVAKMVDGGIEVHCQDCGAINEFISNRA</sequence>
<protein>
    <submittedName>
        <fullName evidence="1">Uncharacterized protein</fullName>
    </submittedName>
</protein>
<dbReference type="AlphaFoldDB" id="A0A2S6HCK2"/>
<name>A0A2S6HCK2_9GAMM</name>
<organism evidence="1 2">
    <name type="scientific">Methylobacter tundripaludum</name>
    <dbReference type="NCBI Taxonomy" id="173365"/>
    <lineage>
        <taxon>Bacteria</taxon>
        <taxon>Pseudomonadati</taxon>
        <taxon>Pseudomonadota</taxon>
        <taxon>Gammaproteobacteria</taxon>
        <taxon>Methylococcales</taxon>
        <taxon>Methylococcaceae</taxon>
        <taxon>Methylobacter</taxon>
    </lineage>
</organism>
<dbReference type="RefSeq" id="WP_146086226.1">
    <property type="nucleotide sequence ID" value="NZ_PTIZ01000006.1"/>
</dbReference>
<reference evidence="1 2" key="1">
    <citation type="submission" date="2018-02" db="EMBL/GenBank/DDBJ databases">
        <title>Subsurface microbial communities from deep shales in Ohio and West Virginia, USA.</title>
        <authorList>
            <person name="Wrighton K."/>
        </authorList>
    </citation>
    <scope>NUCLEOTIDE SEQUENCE [LARGE SCALE GENOMIC DNA]</scope>
    <source>
        <strain evidence="1 2">OWC-DMM</strain>
    </source>
</reference>
<comment type="caution">
    <text evidence="1">The sequence shown here is derived from an EMBL/GenBank/DDBJ whole genome shotgun (WGS) entry which is preliminary data.</text>
</comment>
<dbReference type="EMBL" id="PTIZ01000006">
    <property type="protein sequence ID" value="PPK75172.1"/>
    <property type="molecule type" value="Genomic_DNA"/>
</dbReference>
<proteinExistence type="predicted"/>
<evidence type="ECO:0000313" key="1">
    <source>
        <dbReference type="EMBL" id="PPK75172.1"/>
    </source>
</evidence>
<gene>
    <name evidence="1" type="ORF">B0F87_10616</name>
</gene>
<evidence type="ECO:0000313" key="2">
    <source>
        <dbReference type="Proteomes" id="UP000240010"/>
    </source>
</evidence>
<accession>A0A2S6HCK2</accession>
<dbReference type="Proteomes" id="UP000240010">
    <property type="component" value="Unassembled WGS sequence"/>
</dbReference>